<dbReference type="AlphaFoldDB" id="A0A5B7H2I0"/>
<gene>
    <name evidence="1" type="ORF">E2C01_058261</name>
</gene>
<proteinExistence type="predicted"/>
<organism evidence="1 2">
    <name type="scientific">Portunus trituberculatus</name>
    <name type="common">Swimming crab</name>
    <name type="synonym">Neptunus trituberculatus</name>
    <dbReference type="NCBI Taxonomy" id="210409"/>
    <lineage>
        <taxon>Eukaryota</taxon>
        <taxon>Metazoa</taxon>
        <taxon>Ecdysozoa</taxon>
        <taxon>Arthropoda</taxon>
        <taxon>Crustacea</taxon>
        <taxon>Multicrustacea</taxon>
        <taxon>Malacostraca</taxon>
        <taxon>Eumalacostraca</taxon>
        <taxon>Eucarida</taxon>
        <taxon>Decapoda</taxon>
        <taxon>Pleocyemata</taxon>
        <taxon>Brachyura</taxon>
        <taxon>Eubrachyura</taxon>
        <taxon>Portunoidea</taxon>
        <taxon>Portunidae</taxon>
        <taxon>Portuninae</taxon>
        <taxon>Portunus</taxon>
    </lineage>
</organism>
<protein>
    <submittedName>
        <fullName evidence="1">Uncharacterized protein</fullName>
    </submittedName>
</protein>
<dbReference type="Proteomes" id="UP000324222">
    <property type="component" value="Unassembled WGS sequence"/>
</dbReference>
<keyword evidence="2" id="KW-1185">Reference proteome</keyword>
<reference evidence="1 2" key="1">
    <citation type="submission" date="2019-05" db="EMBL/GenBank/DDBJ databases">
        <title>Another draft genome of Portunus trituberculatus and its Hox gene families provides insights of decapod evolution.</title>
        <authorList>
            <person name="Jeong J.-H."/>
            <person name="Song I."/>
            <person name="Kim S."/>
            <person name="Choi T."/>
            <person name="Kim D."/>
            <person name="Ryu S."/>
            <person name="Kim W."/>
        </authorList>
    </citation>
    <scope>NUCLEOTIDE SEQUENCE [LARGE SCALE GENOMIC DNA]</scope>
    <source>
        <tissue evidence="1">Muscle</tissue>
    </source>
</reference>
<comment type="caution">
    <text evidence="1">The sequence shown here is derived from an EMBL/GenBank/DDBJ whole genome shotgun (WGS) entry which is preliminary data.</text>
</comment>
<evidence type="ECO:0000313" key="2">
    <source>
        <dbReference type="Proteomes" id="UP000324222"/>
    </source>
</evidence>
<accession>A0A5B7H2I0</accession>
<sequence length="82" mass="9121">MYMEEVIFQCVVLVEPKESGMGRGEALFTAPPQLASPLTLTLTPRPAQPLLCHHAAAPQVHPVPWLHLIEFMMGLIGVWQFT</sequence>
<dbReference type="EMBL" id="VSRR010021702">
    <property type="protein sequence ID" value="MPC64149.1"/>
    <property type="molecule type" value="Genomic_DNA"/>
</dbReference>
<evidence type="ECO:0000313" key="1">
    <source>
        <dbReference type="EMBL" id="MPC64149.1"/>
    </source>
</evidence>
<name>A0A5B7H2I0_PORTR</name>